<sequence>MAYGFVALARPWLQDSDAAGRSTVTAMCGIVRNLLVSAATLAAEGAALGSTPVALDLASSNPRCPHHFRTVLRLSRMPATTPQQTGGSKSDCQYYSQQPPRR</sequence>
<evidence type="ECO:0000313" key="2">
    <source>
        <dbReference type="EMBL" id="MBG6099950.1"/>
    </source>
</evidence>
<evidence type="ECO:0000256" key="1">
    <source>
        <dbReference type="SAM" id="MobiDB-lite"/>
    </source>
</evidence>
<dbReference type="EMBL" id="JADOTY010000001">
    <property type="protein sequence ID" value="MBG6099950.1"/>
    <property type="molecule type" value="Genomic_DNA"/>
</dbReference>
<organism evidence="2 3">
    <name type="scientific">Micromonospora vinacea</name>
    <dbReference type="NCBI Taxonomy" id="709878"/>
    <lineage>
        <taxon>Bacteria</taxon>
        <taxon>Bacillati</taxon>
        <taxon>Actinomycetota</taxon>
        <taxon>Actinomycetes</taxon>
        <taxon>Micromonosporales</taxon>
        <taxon>Micromonosporaceae</taxon>
        <taxon>Micromonospora</taxon>
    </lineage>
</organism>
<dbReference type="RefSeq" id="WP_196919211.1">
    <property type="nucleotide sequence ID" value="NZ_JADOTY010000001.1"/>
</dbReference>
<keyword evidence="3" id="KW-1185">Reference proteome</keyword>
<proteinExistence type="predicted"/>
<name>A0ABS0JUA8_9ACTN</name>
<gene>
    <name evidence="2" type="ORF">IW249_000364</name>
</gene>
<protein>
    <submittedName>
        <fullName evidence="2">Uncharacterized protein</fullName>
    </submittedName>
</protein>
<accession>A0ABS0JUA8</accession>
<evidence type="ECO:0000313" key="3">
    <source>
        <dbReference type="Proteomes" id="UP000631791"/>
    </source>
</evidence>
<feature type="compositionally biased region" description="Polar residues" evidence="1">
    <location>
        <begin position="78"/>
        <end position="102"/>
    </location>
</feature>
<dbReference type="Proteomes" id="UP000631791">
    <property type="component" value="Unassembled WGS sequence"/>
</dbReference>
<comment type="caution">
    <text evidence="2">The sequence shown here is derived from an EMBL/GenBank/DDBJ whole genome shotgun (WGS) entry which is preliminary data.</text>
</comment>
<reference evidence="2 3" key="1">
    <citation type="submission" date="2020-11" db="EMBL/GenBank/DDBJ databases">
        <title>Sequencing the genomes of 1000 actinobacteria strains.</title>
        <authorList>
            <person name="Klenk H.-P."/>
        </authorList>
    </citation>
    <scope>NUCLEOTIDE SEQUENCE [LARGE SCALE GENOMIC DNA]</scope>
    <source>
        <strain evidence="2 3">DSM 101695</strain>
    </source>
</reference>
<feature type="region of interest" description="Disordered" evidence="1">
    <location>
        <begin position="76"/>
        <end position="102"/>
    </location>
</feature>